<name>A0A1Q9EKG6_SYMMI</name>
<evidence type="ECO:0000256" key="1">
    <source>
        <dbReference type="SAM" id="MobiDB-lite"/>
    </source>
</evidence>
<dbReference type="EMBL" id="LSRX01000131">
    <property type="protein sequence ID" value="OLQ07841.1"/>
    <property type="molecule type" value="Genomic_DNA"/>
</dbReference>
<dbReference type="Proteomes" id="UP000186817">
    <property type="component" value="Unassembled WGS sequence"/>
</dbReference>
<evidence type="ECO:0000313" key="3">
    <source>
        <dbReference type="Proteomes" id="UP000186817"/>
    </source>
</evidence>
<feature type="region of interest" description="Disordered" evidence="1">
    <location>
        <begin position="167"/>
        <end position="239"/>
    </location>
</feature>
<sequence length="280" mass="32387">MEKKGSDPNDAENEQYEEHLVNAHFYQRGHIAKAHQLQIRRWKKRERKQRHREKHLNYKIGQTTEVLRAERDDFSCRTMGFSIIFAKINVQVRAYKLQNGSILFENSEPYNPMTEESRADLNKLSKSDIYELSWHGNQRYAVADRDKNDEYVTRVSANWRDILRGASASFPQNEGGNNDGDNDTGNNGDNDTANNGDNETDNEGDNEGDDEQAEEKEPPDDEDMEVEEEEEEEDVQIMPLLNEDDARKLNMLTRVNSGYRGVDTDIYEAMKDKNDRGNTS</sequence>
<keyword evidence="3" id="KW-1185">Reference proteome</keyword>
<evidence type="ECO:0000313" key="2">
    <source>
        <dbReference type="EMBL" id="OLQ07841.1"/>
    </source>
</evidence>
<accession>A0A1Q9EKG6</accession>
<feature type="compositionally biased region" description="Acidic residues" evidence="1">
    <location>
        <begin position="198"/>
        <end position="235"/>
    </location>
</feature>
<dbReference type="AlphaFoldDB" id="A0A1Q9EKG6"/>
<gene>
    <name evidence="2" type="ORF">AK812_SmicGene8788</name>
</gene>
<reference evidence="2 3" key="1">
    <citation type="submission" date="2016-02" db="EMBL/GenBank/DDBJ databases">
        <title>Genome analysis of coral dinoflagellate symbionts highlights evolutionary adaptations to a symbiotic lifestyle.</title>
        <authorList>
            <person name="Aranda M."/>
            <person name="Li Y."/>
            <person name="Liew Y.J."/>
            <person name="Baumgarten S."/>
            <person name="Simakov O."/>
            <person name="Wilson M."/>
            <person name="Piel J."/>
            <person name="Ashoor H."/>
            <person name="Bougouffa S."/>
            <person name="Bajic V.B."/>
            <person name="Ryu T."/>
            <person name="Ravasi T."/>
            <person name="Bayer T."/>
            <person name="Micklem G."/>
            <person name="Kim H."/>
            <person name="Bhak J."/>
            <person name="Lajeunesse T.C."/>
            <person name="Voolstra C.R."/>
        </authorList>
    </citation>
    <scope>NUCLEOTIDE SEQUENCE [LARGE SCALE GENOMIC DNA]</scope>
    <source>
        <strain evidence="2 3">CCMP2467</strain>
    </source>
</reference>
<protein>
    <submittedName>
        <fullName evidence="2">Uncharacterized protein</fullName>
    </submittedName>
</protein>
<comment type="caution">
    <text evidence="2">The sequence shown here is derived from an EMBL/GenBank/DDBJ whole genome shotgun (WGS) entry which is preliminary data.</text>
</comment>
<organism evidence="2 3">
    <name type="scientific">Symbiodinium microadriaticum</name>
    <name type="common">Dinoflagellate</name>
    <name type="synonym">Zooxanthella microadriatica</name>
    <dbReference type="NCBI Taxonomy" id="2951"/>
    <lineage>
        <taxon>Eukaryota</taxon>
        <taxon>Sar</taxon>
        <taxon>Alveolata</taxon>
        <taxon>Dinophyceae</taxon>
        <taxon>Suessiales</taxon>
        <taxon>Symbiodiniaceae</taxon>
        <taxon>Symbiodinium</taxon>
    </lineage>
</organism>
<feature type="compositionally biased region" description="Low complexity" evidence="1">
    <location>
        <begin position="183"/>
        <end position="197"/>
    </location>
</feature>
<proteinExistence type="predicted"/>